<dbReference type="PANTHER" id="PTHR33603:SF1">
    <property type="entry name" value="RIBOSOMAL RNA LARGE SUBUNIT METHYLTRANSFERASE H"/>
    <property type="match status" value="1"/>
</dbReference>
<keyword evidence="2 6" id="KW-0489">Methyltransferase</keyword>
<keyword evidence="1 6" id="KW-0698">rRNA processing</keyword>
<dbReference type="EMBL" id="JAUSTP010000027">
    <property type="protein sequence ID" value="MDQ0190919.1"/>
    <property type="molecule type" value="Genomic_DNA"/>
</dbReference>
<dbReference type="Gene3D" id="3.40.1280.10">
    <property type="match status" value="1"/>
</dbReference>
<comment type="function">
    <text evidence="6">Specifically methylates the pseudouridine at position 1915 (m3Psi1915) in 23S rRNA.</text>
</comment>
<evidence type="ECO:0000313" key="7">
    <source>
        <dbReference type="EMBL" id="MDQ0190919.1"/>
    </source>
</evidence>
<feature type="binding site" evidence="6">
    <location>
        <position position="108"/>
    </location>
    <ligand>
        <name>S-adenosyl-L-methionine</name>
        <dbReference type="ChEBI" id="CHEBI:59789"/>
    </ligand>
</feature>
<dbReference type="InterPro" id="IPR029026">
    <property type="entry name" value="tRNA_m1G_MTases_N"/>
</dbReference>
<organism evidence="7 8">
    <name type="scientific">Alicyclobacillus cycloheptanicus</name>
    <dbReference type="NCBI Taxonomy" id="1457"/>
    <lineage>
        <taxon>Bacteria</taxon>
        <taxon>Bacillati</taxon>
        <taxon>Bacillota</taxon>
        <taxon>Bacilli</taxon>
        <taxon>Bacillales</taxon>
        <taxon>Alicyclobacillaceae</taxon>
        <taxon>Alicyclobacillus</taxon>
    </lineage>
</organism>
<evidence type="ECO:0000256" key="1">
    <source>
        <dbReference type="ARBA" id="ARBA00022552"/>
    </source>
</evidence>
<comment type="caution">
    <text evidence="7">The sequence shown here is derived from an EMBL/GenBank/DDBJ whole genome shotgun (WGS) entry which is preliminary data.</text>
</comment>
<keyword evidence="3 6" id="KW-0808">Transferase</keyword>
<dbReference type="SUPFAM" id="SSF75217">
    <property type="entry name" value="alpha/beta knot"/>
    <property type="match status" value="1"/>
</dbReference>
<name>A0ABT9XKT2_9BACL</name>
<comment type="subunit">
    <text evidence="6">Homodimer.</text>
</comment>
<dbReference type="GO" id="GO:0008168">
    <property type="term" value="F:methyltransferase activity"/>
    <property type="evidence" value="ECO:0007669"/>
    <property type="project" value="UniProtKB-KW"/>
</dbReference>
<gene>
    <name evidence="6" type="primary">rlmH</name>
    <name evidence="7" type="ORF">J2S03_002786</name>
</gene>
<dbReference type="PIRSF" id="PIRSF004505">
    <property type="entry name" value="MT_bac"/>
    <property type="match status" value="1"/>
</dbReference>
<feature type="binding site" evidence="6">
    <location>
        <position position="76"/>
    </location>
    <ligand>
        <name>S-adenosyl-L-methionine</name>
        <dbReference type="ChEBI" id="CHEBI:59789"/>
    </ligand>
</feature>
<proteinExistence type="inferred from homology"/>
<accession>A0ABT9XKT2</accession>
<dbReference type="InterPro" id="IPR003742">
    <property type="entry name" value="RlmH-like"/>
</dbReference>
<evidence type="ECO:0000256" key="4">
    <source>
        <dbReference type="ARBA" id="ARBA00022691"/>
    </source>
</evidence>
<evidence type="ECO:0000256" key="3">
    <source>
        <dbReference type="ARBA" id="ARBA00022679"/>
    </source>
</evidence>
<keyword evidence="8" id="KW-1185">Reference proteome</keyword>
<keyword evidence="4 6" id="KW-0949">S-adenosyl-L-methionine</keyword>
<dbReference type="RefSeq" id="WP_274457167.1">
    <property type="nucleotide sequence ID" value="NZ_CP067097.1"/>
</dbReference>
<keyword evidence="6" id="KW-0963">Cytoplasm</keyword>
<dbReference type="InterPro" id="IPR029028">
    <property type="entry name" value="Alpha/beta_knot_MTases"/>
</dbReference>
<dbReference type="PANTHER" id="PTHR33603">
    <property type="entry name" value="METHYLTRANSFERASE"/>
    <property type="match status" value="1"/>
</dbReference>
<comment type="similarity">
    <text evidence="5 6">Belongs to the RNA methyltransferase RlmH family.</text>
</comment>
<evidence type="ECO:0000256" key="2">
    <source>
        <dbReference type="ARBA" id="ARBA00022603"/>
    </source>
</evidence>
<reference evidence="7 8" key="1">
    <citation type="submission" date="2023-07" db="EMBL/GenBank/DDBJ databases">
        <title>Genomic Encyclopedia of Type Strains, Phase IV (KMG-IV): sequencing the most valuable type-strain genomes for metagenomic binning, comparative biology and taxonomic classification.</title>
        <authorList>
            <person name="Goeker M."/>
        </authorList>
    </citation>
    <scope>NUCLEOTIDE SEQUENCE [LARGE SCALE GENOMIC DNA]</scope>
    <source>
        <strain evidence="7 8">DSM 4006</strain>
    </source>
</reference>
<feature type="binding site" evidence="6">
    <location>
        <begin position="127"/>
        <end position="132"/>
    </location>
    <ligand>
        <name>S-adenosyl-L-methionine</name>
        <dbReference type="ChEBI" id="CHEBI:59789"/>
    </ligand>
</feature>
<comment type="subcellular location">
    <subcellularLocation>
        <location evidence="6">Cytoplasm</location>
    </subcellularLocation>
</comment>
<dbReference type="EC" id="2.1.1.177" evidence="6"/>
<dbReference type="GO" id="GO:0032259">
    <property type="term" value="P:methylation"/>
    <property type="evidence" value="ECO:0007669"/>
    <property type="project" value="UniProtKB-KW"/>
</dbReference>
<dbReference type="CDD" id="cd18081">
    <property type="entry name" value="RlmH-like"/>
    <property type="match status" value="1"/>
</dbReference>
<evidence type="ECO:0000256" key="5">
    <source>
        <dbReference type="ARBA" id="ARBA00038303"/>
    </source>
</evidence>
<protein>
    <recommendedName>
        <fullName evidence="6">Ribosomal RNA large subunit methyltransferase H</fullName>
        <ecNumber evidence="6">2.1.1.177</ecNumber>
    </recommendedName>
    <alternativeName>
        <fullName evidence="6">23S rRNA (pseudouridine1915-N3)-methyltransferase</fullName>
    </alternativeName>
    <alternativeName>
        <fullName evidence="6">23S rRNA m3Psi1915 methyltransferase</fullName>
    </alternativeName>
    <alternativeName>
        <fullName evidence="6">rRNA (pseudouridine-N3-)-methyltransferase RlmH</fullName>
    </alternativeName>
</protein>
<dbReference type="Pfam" id="PF02590">
    <property type="entry name" value="SPOUT_MTase"/>
    <property type="match status" value="1"/>
</dbReference>
<comment type="catalytic activity">
    <reaction evidence="6">
        <text>pseudouridine(1915) in 23S rRNA + S-adenosyl-L-methionine = N(3)-methylpseudouridine(1915) in 23S rRNA + S-adenosyl-L-homocysteine + H(+)</text>
        <dbReference type="Rhea" id="RHEA:42752"/>
        <dbReference type="Rhea" id="RHEA-COMP:10221"/>
        <dbReference type="Rhea" id="RHEA-COMP:10222"/>
        <dbReference type="ChEBI" id="CHEBI:15378"/>
        <dbReference type="ChEBI" id="CHEBI:57856"/>
        <dbReference type="ChEBI" id="CHEBI:59789"/>
        <dbReference type="ChEBI" id="CHEBI:65314"/>
        <dbReference type="ChEBI" id="CHEBI:74486"/>
        <dbReference type="EC" id="2.1.1.177"/>
    </reaction>
</comment>
<dbReference type="HAMAP" id="MF_00658">
    <property type="entry name" value="23SrRNA_methyltr_H"/>
    <property type="match status" value="1"/>
</dbReference>
<evidence type="ECO:0000256" key="6">
    <source>
        <dbReference type="HAMAP-Rule" id="MF_00658"/>
    </source>
</evidence>
<evidence type="ECO:0000313" key="8">
    <source>
        <dbReference type="Proteomes" id="UP001232973"/>
    </source>
</evidence>
<dbReference type="Proteomes" id="UP001232973">
    <property type="component" value="Unassembled WGS sequence"/>
</dbReference>
<sequence length="159" mass="17884">MQIVVAAVGKLKERYWREAQAEYLKRLSAYARIDVVEVEHTSLPAHPGDAEIAEAQRTEGARLAGILRDRDGVIALDRSGRTYTSEAWSQQYEKLQLAGYGRLAFLLGGSHGLDADLLNRAALKWSFGPMTLPHELARIVLLEQLYRGEKILRGEPYHK</sequence>